<protein>
    <submittedName>
        <fullName evidence="2">Uncharacterized protein</fullName>
    </submittedName>
</protein>
<dbReference type="AlphaFoldDB" id="A0A285X6Z7"/>
<accession>A0A285X6Z7</accession>
<reference evidence="3" key="1">
    <citation type="submission" date="2017-09" db="EMBL/GenBank/DDBJ databases">
        <authorList>
            <person name="Varghese N."/>
            <person name="Submissions S."/>
        </authorList>
    </citation>
    <scope>NUCLEOTIDE SEQUENCE [LARGE SCALE GENOMIC DNA]</scope>
    <source>
        <strain evidence="3">CGMCC 1.12641</strain>
    </source>
</reference>
<dbReference type="Proteomes" id="UP000219193">
    <property type="component" value="Unassembled WGS sequence"/>
</dbReference>
<proteinExistence type="predicted"/>
<gene>
    <name evidence="2" type="ORF">SAMN06296241_2672</name>
</gene>
<dbReference type="EMBL" id="OCMF01000004">
    <property type="protein sequence ID" value="SOC81100.1"/>
    <property type="molecule type" value="Genomic_DNA"/>
</dbReference>
<feature type="region of interest" description="Disordered" evidence="1">
    <location>
        <begin position="22"/>
        <end position="44"/>
    </location>
</feature>
<feature type="compositionally biased region" description="Basic and acidic residues" evidence="1">
    <location>
        <begin position="22"/>
        <end position="42"/>
    </location>
</feature>
<evidence type="ECO:0000256" key="1">
    <source>
        <dbReference type="SAM" id="MobiDB-lite"/>
    </source>
</evidence>
<sequence>MEAKDTRIYMIVDTEKIKPGNEDECVELKDDRDNRNPRKDPENFLSVVNPQKNVFWFGQPKDRPQDTIGIIGIENKSGSEHNFLKDKRNDPSDRGAYMAEVKTGFEDGMESSYNIIFEIKGRNGQFTVDPKLMMKT</sequence>
<name>A0A285X6Z7_9FLAO</name>
<evidence type="ECO:0000313" key="2">
    <source>
        <dbReference type="EMBL" id="SOC81100.1"/>
    </source>
</evidence>
<dbReference type="RefSeq" id="WP_097056878.1">
    <property type="nucleotide sequence ID" value="NZ_OCMF01000004.1"/>
</dbReference>
<keyword evidence="3" id="KW-1185">Reference proteome</keyword>
<organism evidence="2 3">
    <name type="scientific">Salinimicrobium sediminis</name>
    <dbReference type="NCBI Taxonomy" id="1343891"/>
    <lineage>
        <taxon>Bacteria</taxon>
        <taxon>Pseudomonadati</taxon>
        <taxon>Bacteroidota</taxon>
        <taxon>Flavobacteriia</taxon>
        <taxon>Flavobacteriales</taxon>
        <taxon>Flavobacteriaceae</taxon>
        <taxon>Salinimicrobium</taxon>
    </lineage>
</organism>
<evidence type="ECO:0000313" key="3">
    <source>
        <dbReference type="Proteomes" id="UP000219193"/>
    </source>
</evidence>
<dbReference type="OrthoDB" id="1354291at2"/>